<organism evidence="1 2">
    <name type="scientific">Rubripirellula obstinata</name>
    <dbReference type="NCBI Taxonomy" id="406547"/>
    <lineage>
        <taxon>Bacteria</taxon>
        <taxon>Pseudomonadati</taxon>
        <taxon>Planctomycetota</taxon>
        <taxon>Planctomycetia</taxon>
        <taxon>Pirellulales</taxon>
        <taxon>Pirellulaceae</taxon>
        <taxon>Rubripirellula</taxon>
    </lineage>
</organism>
<keyword evidence="2" id="KW-1185">Reference proteome</keyword>
<evidence type="ECO:0000313" key="2">
    <source>
        <dbReference type="Proteomes" id="UP000322699"/>
    </source>
</evidence>
<dbReference type="AlphaFoldDB" id="A0A5B1CAN8"/>
<dbReference type="Proteomes" id="UP000322699">
    <property type="component" value="Unassembled WGS sequence"/>
</dbReference>
<gene>
    <name evidence="1" type="ORF">LF1_54810</name>
</gene>
<dbReference type="EMBL" id="VRLW01000003">
    <property type="protein sequence ID" value="KAA1257332.1"/>
    <property type="molecule type" value="Genomic_DNA"/>
</dbReference>
<protein>
    <submittedName>
        <fullName evidence="1">Uncharacterized protein</fullName>
    </submittedName>
</protein>
<evidence type="ECO:0000313" key="1">
    <source>
        <dbReference type="EMBL" id="KAA1257332.1"/>
    </source>
</evidence>
<name>A0A5B1CAN8_9BACT</name>
<sequence>MSAAQSDNVRVHRAGREKLTIGKRPQARLRCNPWLSVPQLYARDIVADASQECYKSIKSTNSVNVAATGHQSTPSSVHSLATTRGLVAEVR</sequence>
<reference evidence="1 2" key="1">
    <citation type="submission" date="2019-08" db="EMBL/GenBank/DDBJ databases">
        <title>Deep-cultivation of Planctomycetes and their phenomic and genomic characterization uncovers novel biology.</title>
        <authorList>
            <person name="Wiegand S."/>
            <person name="Jogler M."/>
            <person name="Boedeker C."/>
            <person name="Pinto D."/>
            <person name="Vollmers J."/>
            <person name="Rivas-Marin E."/>
            <person name="Kohn T."/>
            <person name="Peeters S.H."/>
            <person name="Heuer A."/>
            <person name="Rast P."/>
            <person name="Oberbeckmann S."/>
            <person name="Bunk B."/>
            <person name="Jeske O."/>
            <person name="Meyerdierks A."/>
            <person name="Storesund J.E."/>
            <person name="Kallscheuer N."/>
            <person name="Luecker S."/>
            <person name="Lage O.M."/>
            <person name="Pohl T."/>
            <person name="Merkel B.J."/>
            <person name="Hornburger P."/>
            <person name="Mueller R.-W."/>
            <person name="Bruemmer F."/>
            <person name="Labrenz M."/>
            <person name="Spormann A.M."/>
            <person name="Op Den Camp H."/>
            <person name="Overmann J."/>
            <person name="Amann R."/>
            <person name="Jetten M.S.M."/>
            <person name="Mascher T."/>
            <person name="Medema M.H."/>
            <person name="Devos D.P."/>
            <person name="Kaster A.-K."/>
            <person name="Ovreas L."/>
            <person name="Rohde M."/>
            <person name="Galperin M.Y."/>
            <person name="Jogler C."/>
        </authorList>
    </citation>
    <scope>NUCLEOTIDE SEQUENCE [LARGE SCALE GENOMIC DNA]</scope>
    <source>
        <strain evidence="1 2">LF1</strain>
    </source>
</reference>
<proteinExistence type="predicted"/>
<accession>A0A5B1CAN8</accession>
<comment type="caution">
    <text evidence="1">The sequence shown here is derived from an EMBL/GenBank/DDBJ whole genome shotgun (WGS) entry which is preliminary data.</text>
</comment>